<evidence type="ECO:0000313" key="14">
    <source>
        <dbReference type="Proteomes" id="UP001206595"/>
    </source>
</evidence>
<keyword evidence="6" id="KW-0813">Transport</keyword>
<comment type="caution">
    <text evidence="13">The sequence shown here is derived from an EMBL/GenBank/DDBJ whole genome shotgun (WGS) entry which is preliminary data.</text>
</comment>
<dbReference type="InterPro" id="IPR027267">
    <property type="entry name" value="AH/BAR_dom_sf"/>
</dbReference>
<proteinExistence type="inferred from homology"/>
<dbReference type="PANTHER" id="PTHR47554:SF1">
    <property type="entry name" value="SORTING NEXIN MVP1"/>
    <property type="match status" value="1"/>
</dbReference>
<keyword evidence="7" id="KW-0963">Cytoplasm</keyword>
<feature type="domain" description="PX" evidence="12">
    <location>
        <begin position="354"/>
        <end position="463"/>
    </location>
</feature>
<evidence type="ECO:0000256" key="8">
    <source>
        <dbReference type="ARBA" id="ARBA00022927"/>
    </source>
</evidence>
<dbReference type="InterPro" id="IPR028662">
    <property type="entry name" value="SNX8/Mvp1"/>
</dbReference>
<dbReference type="InterPro" id="IPR036871">
    <property type="entry name" value="PX_dom_sf"/>
</dbReference>
<dbReference type="GO" id="GO:0016020">
    <property type="term" value="C:membrane"/>
    <property type="evidence" value="ECO:0007669"/>
    <property type="project" value="UniProtKB-SubCell"/>
</dbReference>
<sequence>MLEEDTLANSFYFDSAPPKTLLTPSNAMSASMYNSHFEDDDDPWGSAIATDPVVDMARSLSRQAAINRTNPSPGFTDVDDIMATDTTASSALSGVKLPPIYETAFAHAGPSDGKVSLQALNRVLSLGGTHPYMIEKITSLVVPGHASYVTKSEFNAALALLALSQKNVDVSVLSLSRHRHDLPLPVLIGVEDLEIKQSPFNSRTPQSPQPAADDDDPWKTLVAVEAHSNGSYAQAVVAAATVPAAAAAPKPVEKPVEPYTKPVVKETTPVVDTKPQPPPQPKPQLTKPISESPVKETPVSPIAAPVASPRTISSHPPPSPSNNKTAPSTIAQRALTPERPRVRGSTDNYQWFLDRDLIKVNVAPEKEGFLFKHINYVVESQQRSSVVLRRYSDFYWLLETLVKRYPFRILPNLPPKKLGGMDAVFLDKRRKGLTRFVNFLVCHPVLGKDEVVNKFLSEPSELLAWRRQHPPSIEEEFVRLNPDVKEMQMEVPADLDERLAKVGNNLTVSIEHYKNMCFTVERMIKRTEAQVVDYVRYGSSIRSLVEITQACYQPDCEQCSQVAQGCEAVSAHVMKASTILEDKSVAATNGILENLKRHRDLLVSFKELLDRKERLAVNQIDALNKRISTNQTKVNQHRGVPGLENEVERLDQSLKSDRTELELQTRRQIYIQYCMYKELKYLHKQQGFVSVMYQSFVNDQVKFSQLSLSNWKNLEDPVYQMPAELQ</sequence>
<dbReference type="SUPFAM" id="SSF64268">
    <property type="entry name" value="PX domain"/>
    <property type="match status" value="1"/>
</dbReference>
<dbReference type="CDD" id="cd06866">
    <property type="entry name" value="PX_SNX8_Mvp1p_like"/>
    <property type="match status" value="1"/>
</dbReference>
<evidence type="ECO:0000256" key="11">
    <source>
        <dbReference type="SAM" id="MobiDB-lite"/>
    </source>
</evidence>
<evidence type="ECO:0000259" key="12">
    <source>
        <dbReference type="PROSITE" id="PS50195"/>
    </source>
</evidence>
<name>A0AAD5E563_UMBRA</name>
<keyword evidence="8" id="KW-0653">Protein transport</keyword>
<dbReference type="Gene3D" id="1.20.1270.60">
    <property type="entry name" value="Arfaptin homology (AH) domain/BAR domain"/>
    <property type="match status" value="1"/>
</dbReference>
<evidence type="ECO:0000256" key="6">
    <source>
        <dbReference type="ARBA" id="ARBA00022448"/>
    </source>
</evidence>
<feature type="compositionally biased region" description="Low complexity" evidence="11">
    <location>
        <begin position="257"/>
        <end position="274"/>
    </location>
</feature>
<reference evidence="13" key="1">
    <citation type="submission" date="2021-06" db="EMBL/GenBank/DDBJ databases">
        <authorList>
            <consortium name="DOE Joint Genome Institute"/>
            <person name="Mondo S.J."/>
            <person name="Amses K.R."/>
            <person name="Simmons D.R."/>
            <person name="Longcore J.E."/>
            <person name="Seto K."/>
            <person name="Alves G.H."/>
            <person name="Bonds A.E."/>
            <person name="Quandt C.A."/>
            <person name="Davis W.J."/>
            <person name="Chang Y."/>
            <person name="Letcher P.M."/>
            <person name="Powell M.J."/>
            <person name="Kuo A."/>
            <person name="Labutti K."/>
            <person name="Pangilinan J."/>
            <person name="Andreopoulos W."/>
            <person name="Tritt A."/>
            <person name="Riley R."/>
            <person name="Hundley H."/>
            <person name="Johnson J."/>
            <person name="Lipzen A."/>
            <person name="Barry K."/>
            <person name="Berbee M.L."/>
            <person name="Buchler N.E."/>
            <person name="Grigoriev I.V."/>
            <person name="Spatafora J.W."/>
            <person name="Stajich J.E."/>
            <person name="James T.Y."/>
        </authorList>
    </citation>
    <scope>NUCLEOTIDE SEQUENCE</scope>
    <source>
        <strain evidence="13">AG</strain>
    </source>
</reference>
<dbReference type="GO" id="GO:0042147">
    <property type="term" value="P:retrograde transport, endosome to Golgi"/>
    <property type="evidence" value="ECO:0007669"/>
    <property type="project" value="InterPro"/>
</dbReference>
<dbReference type="GO" id="GO:0032266">
    <property type="term" value="F:phosphatidylinositol-3-phosphate binding"/>
    <property type="evidence" value="ECO:0007669"/>
    <property type="project" value="TreeGrafter"/>
</dbReference>
<dbReference type="FunFam" id="3.30.1520.10:FF:000042">
    <property type="entry name" value="Sorting nexin mvp1"/>
    <property type="match status" value="1"/>
</dbReference>
<feature type="compositionally biased region" description="Polar residues" evidence="11">
    <location>
        <begin position="322"/>
        <end position="331"/>
    </location>
</feature>
<dbReference type="EMBL" id="MU620946">
    <property type="protein sequence ID" value="KAI8577057.1"/>
    <property type="molecule type" value="Genomic_DNA"/>
</dbReference>
<evidence type="ECO:0000256" key="2">
    <source>
        <dbReference type="ARBA" id="ARBA00004287"/>
    </source>
</evidence>
<dbReference type="PANTHER" id="PTHR47554">
    <property type="entry name" value="SORTING NEXIN MVP1"/>
    <property type="match status" value="1"/>
</dbReference>
<comment type="function">
    <text evidence="1">Required for vacuolar protein sorting.</text>
</comment>
<dbReference type="InterPro" id="IPR001683">
    <property type="entry name" value="PX_dom"/>
</dbReference>
<reference evidence="13" key="2">
    <citation type="journal article" date="2022" name="Proc. Natl. Acad. Sci. U.S.A.">
        <title>Diploid-dominant life cycles characterize the early evolution of Fungi.</title>
        <authorList>
            <person name="Amses K.R."/>
            <person name="Simmons D.R."/>
            <person name="Longcore J.E."/>
            <person name="Mondo S.J."/>
            <person name="Seto K."/>
            <person name="Jeronimo G.H."/>
            <person name="Bonds A.E."/>
            <person name="Quandt C.A."/>
            <person name="Davis W.J."/>
            <person name="Chang Y."/>
            <person name="Federici B.A."/>
            <person name="Kuo A."/>
            <person name="LaButti K."/>
            <person name="Pangilinan J."/>
            <person name="Andreopoulos W."/>
            <person name="Tritt A."/>
            <person name="Riley R."/>
            <person name="Hundley H."/>
            <person name="Johnson J."/>
            <person name="Lipzen A."/>
            <person name="Barry K."/>
            <person name="Lang B.F."/>
            <person name="Cuomo C.A."/>
            <person name="Buchler N.E."/>
            <person name="Grigoriev I.V."/>
            <person name="Spatafora J.W."/>
            <person name="Stajich J.E."/>
            <person name="James T.Y."/>
        </authorList>
    </citation>
    <scope>NUCLEOTIDE SEQUENCE</scope>
    <source>
        <strain evidence="13">AG</strain>
    </source>
</reference>
<evidence type="ECO:0000256" key="1">
    <source>
        <dbReference type="ARBA" id="ARBA00002474"/>
    </source>
</evidence>
<dbReference type="GO" id="GO:0005768">
    <property type="term" value="C:endosome"/>
    <property type="evidence" value="ECO:0007669"/>
    <property type="project" value="TreeGrafter"/>
</dbReference>
<gene>
    <name evidence="13" type="ORF">K450DRAFT_254153</name>
</gene>
<protein>
    <recommendedName>
        <fullName evidence="5">Sorting nexin MVP1</fullName>
    </recommendedName>
    <alternativeName>
        <fullName evidence="10">Sorting nexin mvp1</fullName>
    </alternativeName>
</protein>
<dbReference type="Gene3D" id="3.30.1520.10">
    <property type="entry name" value="Phox-like domain"/>
    <property type="match status" value="1"/>
</dbReference>
<dbReference type="GO" id="GO:0005829">
    <property type="term" value="C:cytosol"/>
    <property type="evidence" value="ECO:0007669"/>
    <property type="project" value="GOC"/>
</dbReference>
<evidence type="ECO:0000256" key="7">
    <source>
        <dbReference type="ARBA" id="ARBA00022490"/>
    </source>
</evidence>
<dbReference type="Gene3D" id="1.10.238.10">
    <property type="entry name" value="EF-hand"/>
    <property type="match status" value="1"/>
</dbReference>
<dbReference type="GO" id="GO:0006623">
    <property type="term" value="P:protein targeting to vacuole"/>
    <property type="evidence" value="ECO:0007669"/>
    <property type="project" value="TreeGrafter"/>
</dbReference>
<dbReference type="Pfam" id="PF19566">
    <property type="entry name" value="Snx8_BAR_dom"/>
    <property type="match status" value="1"/>
</dbReference>
<evidence type="ECO:0000256" key="9">
    <source>
        <dbReference type="ARBA" id="ARBA00023136"/>
    </source>
</evidence>
<dbReference type="Pfam" id="PF00787">
    <property type="entry name" value="PX"/>
    <property type="match status" value="1"/>
</dbReference>
<dbReference type="PROSITE" id="PS50195">
    <property type="entry name" value="PX"/>
    <property type="match status" value="1"/>
</dbReference>
<comment type="subcellular location">
    <subcellularLocation>
        <location evidence="3">Cytoplasm</location>
    </subcellularLocation>
    <subcellularLocation>
        <location evidence="2">Membrane</location>
        <topology evidence="2">Peripheral membrane protein</topology>
        <orientation evidence="2">Cytoplasmic side</orientation>
    </subcellularLocation>
</comment>
<dbReference type="SMART" id="SM00312">
    <property type="entry name" value="PX"/>
    <property type="match status" value="1"/>
</dbReference>
<evidence type="ECO:0000256" key="3">
    <source>
        <dbReference type="ARBA" id="ARBA00004496"/>
    </source>
</evidence>
<organism evidence="13 14">
    <name type="scientific">Umbelopsis ramanniana AG</name>
    <dbReference type="NCBI Taxonomy" id="1314678"/>
    <lineage>
        <taxon>Eukaryota</taxon>
        <taxon>Fungi</taxon>
        <taxon>Fungi incertae sedis</taxon>
        <taxon>Mucoromycota</taxon>
        <taxon>Mucoromycotina</taxon>
        <taxon>Umbelopsidomycetes</taxon>
        <taxon>Umbelopsidales</taxon>
        <taxon>Umbelopsidaceae</taxon>
        <taxon>Umbelopsis</taxon>
    </lineage>
</organism>
<evidence type="ECO:0000313" key="13">
    <source>
        <dbReference type="EMBL" id="KAI8577057.1"/>
    </source>
</evidence>
<dbReference type="InterPro" id="IPR045734">
    <property type="entry name" value="Snx8_BAR_dom"/>
</dbReference>
<keyword evidence="9" id="KW-0472">Membrane</keyword>
<dbReference type="AlphaFoldDB" id="A0AAD5E563"/>
<dbReference type="RefSeq" id="XP_051442061.1">
    <property type="nucleotide sequence ID" value="XM_051591158.1"/>
</dbReference>
<comment type="similarity">
    <text evidence="4">Belongs to the sorting nexin family.</text>
</comment>
<dbReference type="GeneID" id="75916501"/>
<dbReference type="InterPro" id="IPR035704">
    <property type="entry name" value="SNX8/Mvp1_PX"/>
</dbReference>
<feature type="region of interest" description="Disordered" evidence="11">
    <location>
        <begin position="246"/>
        <end position="342"/>
    </location>
</feature>
<evidence type="ECO:0000256" key="5">
    <source>
        <dbReference type="ARBA" id="ARBA00014268"/>
    </source>
</evidence>
<dbReference type="Proteomes" id="UP001206595">
    <property type="component" value="Unassembled WGS sequence"/>
</dbReference>
<evidence type="ECO:0000256" key="10">
    <source>
        <dbReference type="ARBA" id="ARBA00072009"/>
    </source>
</evidence>
<feature type="compositionally biased region" description="Low complexity" evidence="11">
    <location>
        <begin position="298"/>
        <end position="314"/>
    </location>
</feature>
<keyword evidence="14" id="KW-1185">Reference proteome</keyword>
<accession>A0AAD5E563</accession>
<evidence type="ECO:0000256" key="4">
    <source>
        <dbReference type="ARBA" id="ARBA00010883"/>
    </source>
</evidence>